<comment type="similarity">
    <text evidence="2">Belongs to the nucleobase:cation symporter-2 (NCS2) (TC 2.A.40) family.</text>
</comment>
<evidence type="ECO:0000256" key="3">
    <source>
        <dbReference type="ARBA" id="ARBA00022448"/>
    </source>
</evidence>
<dbReference type="Proteomes" id="UP000244930">
    <property type="component" value="Chromosome"/>
</dbReference>
<dbReference type="InterPro" id="IPR006042">
    <property type="entry name" value="Xan_ur_permease"/>
</dbReference>
<feature type="transmembrane region" description="Helical" evidence="8">
    <location>
        <begin position="209"/>
        <end position="228"/>
    </location>
</feature>
<dbReference type="Pfam" id="PF00860">
    <property type="entry name" value="Xan_ur_permease"/>
    <property type="match status" value="1"/>
</dbReference>
<feature type="transmembrane region" description="Helical" evidence="8">
    <location>
        <begin position="394"/>
        <end position="414"/>
    </location>
</feature>
<feature type="transmembrane region" description="Helical" evidence="8">
    <location>
        <begin position="57"/>
        <end position="75"/>
    </location>
</feature>
<evidence type="ECO:0000256" key="7">
    <source>
        <dbReference type="ARBA" id="ARBA00023136"/>
    </source>
</evidence>
<keyword evidence="7 8" id="KW-0472">Membrane</keyword>
<feature type="transmembrane region" description="Helical" evidence="8">
    <location>
        <begin position="27"/>
        <end position="51"/>
    </location>
</feature>
<accession>A0A2U8GR91</accession>
<feature type="transmembrane region" description="Helical" evidence="8">
    <location>
        <begin position="118"/>
        <end position="136"/>
    </location>
</feature>
<dbReference type="GO" id="GO:0042907">
    <property type="term" value="F:xanthine transmembrane transporter activity"/>
    <property type="evidence" value="ECO:0007669"/>
    <property type="project" value="TreeGrafter"/>
</dbReference>
<keyword evidence="3" id="KW-0813">Transport</keyword>
<evidence type="ECO:0000256" key="4">
    <source>
        <dbReference type="ARBA" id="ARBA00022475"/>
    </source>
</evidence>
<organism evidence="9 10">
    <name type="scientific">Parazoarcus communis</name>
    <dbReference type="NCBI Taxonomy" id="41977"/>
    <lineage>
        <taxon>Bacteria</taxon>
        <taxon>Pseudomonadati</taxon>
        <taxon>Pseudomonadota</taxon>
        <taxon>Betaproteobacteria</taxon>
        <taxon>Rhodocyclales</taxon>
        <taxon>Zoogloeaceae</taxon>
        <taxon>Parazoarcus</taxon>
    </lineage>
</organism>
<protein>
    <submittedName>
        <fullName evidence="9">Xanthine permease XanP</fullName>
    </submittedName>
</protein>
<reference evidence="9 10" key="1">
    <citation type="submission" date="2017-06" db="EMBL/GenBank/DDBJ databases">
        <title>Azoarcus.</title>
        <authorList>
            <person name="Woo J.-H."/>
            <person name="Kim H.-S."/>
        </authorList>
    </citation>
    <scope>NUCLEOTIDE SEQUENCE [LARGE SCALE GENOMIC DNA]</scope>
    <source>
        <strain evidence="9 10">TSPY31</strain>
    </source>
</reference>
<dbReference type="PANTHER" id="PTHR42810">
    <property type="entry name" value="PURINE PERMEASE C1399.01C-RELATED"/>
    <property type="match status" value="1"/>
</dbReference>
<dbReference type="PROSITE" id="PS01116">
    <property type="entry name" value="XANTH_URACIL_PERMASE"/>
    <property type="match status" value="1"/>
</dbReference>
<feature type="transmembrane region" description="Helical" evidence="8">
    <location>
        <begin position="426"/>
        <end position="444"/>
    </location>
</feature>
<dbReference type="GO" id="GO:0005886">
    <property type="term" value="C:plasma membrane"/>
    <property type="evidence" value="ECO:0007669"/>
    <property type="project" value="UniProtKB-SubCell"/>
</dbReference>
<dbReference type="NCBIfam" id="TIGR03173">
    <property type="entry name" value="pbuX"/>
    <property type="match status" value="1"/>
</dbReference>
<evidence type="ECO:0000256" key="1">
    <source>
        <dbReference type="ARBA" id="ARBA00004651"/>
    </source>
</evidence>
<name>A0A2U8GR91_9RHOO</name>
<dbReference type="PANTHER" id="PTHR42810:SF2">
    <property type="entry name" value="PURINE PERMEASE C1399.01C-RELATED"/>
    <property type="match status" value="1"/>
</dbReference>
<evidence type="ECO:0000313" key="9">
    <source>
        <dbReference type="EMBL" id="AWI75015.1"/>
    </source>
</evidence>
<dbReference type="NCBIfam" id="NF037981">
    <property type="entry name" value="NCS2_1"/>
    <property type="match status" value="1"/>
</dbReference>
<dbReference type="AlphaFoldDB" id="A0A2U8GR91"/>
<feature type="transmembrane region" description="Helical" evidence="8">
    <location>
        <begin position="365"/>
        <end position="382"/>
    </location>
</feature>
<keyword evidence="4" id="KW-1003">Cell membrane</keyword>
<dbReference type="KEGG" id="acom:CEW83_07060"/>
<feature type="transmembrane region" description="Helical" evidence="8">
    <location>
        <begin position="87"/>
        <end position="106"/>
    </location>
</feature>
<evidence type="ECO:0000313" key="10">
    <source>
        <dbReference type="Proteomes" id="UP000244930"/>
    </source>
</evidence>
<dbReference type="InterPro" id="IPR017588">
    <property type="entry name" value="UacT-like"/>
</dbReference>
<keyword evidence="10" id="KW-1185">Reference proteome</keyword>
<proteinExistence type="inferred from homology"/>
<evidence type="ECO:0000256" key="2">
    <source>
        <dbReference type="ARBA" id="ARBA00008821"/>
    </source>
</evidence>
<feature type="transmembrane region" description="Helical" evidence="8">
    <location>
        <begin position="340"/>
        <end position="359"/>
    </location>
</feature>
<dbReference type="RefSeq" id="WP_108948723.1">
    <property type="nucleotide sequence ID" value="NZ_CP022187.1"/>
</dbReference>
<evidence type="ECO:0000256" key="5">
    <source>
        <dbReference type="ARBA" id="ARBA00022692"/>
    </source>
</evidence>
<dbReference type="EMBL" id="CP022187">
    <property type="protein sequence ID" value="AWI75015.1"/>
    <property type="molecule type" value="Genomic_DNA"/>
</dbReference>
<evidence type="ECO:0000256" key="8">
    <source>
        <dbReference type="SAM" id="Phobius"/>
    </source>
</evidence>
<feature type="transmembrane region" description="Helical" evidence="8">
    <location>
        <begin position="248"/>
        <end position="266"/>
    </location>
</feature>
<gene>
    <name evidence="9" type="ORF">CEW83_07060</name>
</gene>
<dbReference type="InterPro" id="IPR006043">
    <property type="entry name" value="NCS2"/>
</dbReference>
<comment type="subcellular location">
    <subcellularLocation>
        <location evidence="1">Cell membrane</location>
        <topology evidence="1">Multi-pass membrane protein</topology>
    </subcellularLocation>
</comment>
<keyword evidence="5 8" id="KW-0812">Transmembrane</keyword>
<feature type="transmembrane region" description="Helical" evidence="8">
    <location>
        <begin position="183"/>
        <end position="202"/>
    </location>
</feature>
<dbReference type="NCBIfam" id="TIGR00801">
    <property type="entry name" value="ncs2"/>
    <property type="match status" value="1"/>
</dbReference>
<sequence>MSQDNPAVRLPALLYGLEDRPGTAASLLAALQHLLASIVGIVTPTLIIGGALGLGQYIPYLISMSLFVSGVSTWIQSQRVGPIGSGLLSLQGTSFAFLGSILAAGLVAKGRGDTPEQILALLFGLCLAGSLIEIVLSRFIYKLGRIITPTVTGIVITIIGLSLVKVGVTDMAGGFGAKDFGSASNMALALTVITIIIWLSFARNSMIRLSAILIGLAVGFVIAAFAGMVDFSRLGSQPFFAIPEPFRFGLAFDWALFIPIAFLYLITAIETTGDLTANSVISGEPVKGPVYMKRIKGGILGDGLNSALAAVFNTFPNTTFSQNNGVIQLTGVASRHVGKYISGLLVLLGLFPIFGAVFVLLPKPVLGGATLVLFGSIAVAGIRILSTQTIDRKAIYVMALSFGFGLGVSMVPNALSGLPDAVQKVIGSPITISGITAILLTLILPDEPPAAAHDEKVVAKPAVATN</sequence>
<keyword evidence="6 8" id="KW-1133">Transmembrane helix</keyword>
<evidence type="ECO:0000256" key="6">
    <source>
        <dbReference type="ARBA" id="ARBA00022989"/>
    </source>
</evidence>